<dbReference type="CDD" id="cd00599">
    <property type="entry name" value="GH25_muramidase"/>
    <property type="match status" value="1"/>
</dbReference>
<evidence type="ECO:0008006" key="6">
    <source>
        <dbReference type="Google" id="ProtNLM"/>
    </source>
</evidence>
<dbReference type="Pfam" id="PF01183">
    <property type="entry name" value="Glyco_hydro_25"/>
    <property type="match status" value="1"/>
</dbReference>
<dbReference type="InterPro" id="IPR002053">
    <property type="entry name" value="Glyco_hydro_25"/>
</dbReference>
<dbReference type="OrthoDB" id="3345404at2"/>
<proteinExistence type="inferred from homology"/>
<dbReference type="RefSeq" id="WP_142100075.1">
    <property type="nucleotide sequence ID" value="NZ_VIGH01000005.1"/>
</dbReference>
<comment type="similarity">
    <text evidence="1">Belongs to the glycosyl hydrolase 25 family.</text>
</comment>
<dbReference type="GO" id="GO:0016052">
    <property type="term" value="P:carbohydrate catabolic process"/>
    <property type="evidence" value="ECO:0007669"/>
    <property type="project" value="TreeGrafter"/>
</dbReference>
<dbReference type="AlphaFoldDB" id="A0A541B8X2"/>
<dbReference type="PANTHER" id="PTHR34135:SF2">
    <property type="entry name" value="LYSOZYME"/>
    <property type="match status" value="1"/>
</dbReference>
<sequence length="295" mass="31177">MTLYGIDISNHQPGLVLSEVRAEGFDFVFAKVSEGAGYRDPTWPGFRDAARANGLILAGYHYVTLDDPAAQARTFVDHLGDATVPAMLDFEANSGGIDNFWAVVDAVNALGVPIALSYIPHWYWQQIGSPDLSQVPGLIASHYVGGSGYASDLYPGDQSDFWAGYGGKSVDILQFTSSALVAGQSVDADAFRGTREQLVTLLSPTTPQPGGDMTPAQAQQLTDIWTQLLGPDGKGWPQLGGRTLVDACAVILTQLTGSDPAAFNGWPQTGNRTDTDLLAAIAAALKVQGTSDTKA</sequence>
<name>A0A541B8X2_9NOCA</name>
<reference evidence="4 5" key="1">
    <citation type="submission" date="2019-06" db="EMBL/GenBank/DDBJ databases">
        <title>Rhodococcus spaelei sp. nov., isolated from a cave.</title>
        <authorList>
            <person name="Lee S.D."/>
        </authorList>
    </citation>
    <scope>NUCLEOTIDE SEQUENCE [LARGE SCALE GENOMIC DNA]</scope>
    <source>
        <strain evidence="4 5">C9-5</strain>
    </source>
</reference>
<dbReference type="PANTHER" id="PTHR34135">
    <property type="entry name" value="LYSOZYME"/>
    <property type="match status" value="1"/>
</dbReference>
<gene>
    <name evidence="4" type="ORF">FK531_13390</name>
</gene>
<dbReference type="GO" id="GO:0003796">
    <property type="term" value="F:lysozyme activity"/>
    <property type="evidence" value="ECO:0007669"/>
    <property type="project" value="InterPro"/>
</dbReference>
<dbReference type="SMART" id="SM00641">
    <property type="entry name" value="Glyco_25"/>
    <property type="match status" value="1"/>
</dbReference>
<protein>
    <recommendedName>
        <fullName evidence="6">Lysozyme</fullName>
    </recommendedName>
</protein>
<keyword evidence="3" id="KW-0326">Glycosidase</keyword>
<evidence type="ECO:0000313" key="5">
    <source>
        <dbReference type="Proteomes" id="UP000316256"/>
    </source>
</evidence>
<dbReference type="GO" id="GO:0009253">
    <property type="term" value="P:peptidoglycan catabolic process"/>
    <property type="evidence" value="ECO:0007669"/>
    <property type="project" value="InterPro"/>
</dbReference>
<evidence type="ECO:0000313" key="4">
    <source>
        <dbReference type="EMBL" id="TQF68785.1"/>
    </source>
</evidence>
<dbReference type="SUPFAM" id="SSF51445">
    <property type="entry name" value="(Trans)glycosidases"/>
    <property type="match status" value="1"/>
</dbReference>
<dbReference type="InterPro" id="IPR018077">
    <property type="entry name" value="Glyco_hydro_fam25_subgr"/>
</dbReference>
<organism evidence="4 5">
    <name type="scientific">Rhodococcus spelaei</name>
    <dbReference type="NCBI Taxonomy" id="2546320"/>
    <lineage>
        <taxon>Bacteria</taxon>
        <taxon>Bacillati</taxon>
        <taxon>Actinomycetota</taxon>
        <taxon>Actinomycetes</taxon>
        <taxon>Mycobacteriales</taxon>
        <taxon>Nocardiaceae</taxon>
        <taxon>Rhodococcus</taxon>
    </lineage>
</organism>
<keyword evidence="5" id="KW-1185">Reference proteome</keyword>
<evidence type="ECO:0000256" key="2">
    <source>
        <dbReference type="ARBA" id="ARBA00022801"/>
    </source>
</evidence>
<evidence type="ECO:0000256" key="1">
    <source>
        <dbReference type="ARBA" id="ARBA00010646"/>
    </source>
</evidence>
<dbReference type="Proteomes" id="UP000316256">
    <property type="component" value="Unassembled WGS sequence"/>
</dbReference>
<dbReference type="Gene3D" id="3.20.20.80">
    <property type="entry name" value="Glycosidases"/>
    <property type="match status" value="1"/>
</dbReference>
<dbReference type="EMBL" id="VIGH01000005">
    <property type="protein sequence ID" value="TQF68785.1"/>
    <property type="molecule type" value="Genomic_DNA"/>
</dbReference>
<keyword evidence="2" id="KW-0378">Hydrolase</keyword>
<accession>A0A541B8X2</accession>
<evidence type="ECO:0000256" key="3">
    <source>
        <dbReference type="ARBA" id="ARBA00023295"/>
    </source>
</evidence>
<comment type="caution">
    <text evidence="4">The sequence shown here is derived from an EMBL/GenBank/DDBJ whole genome shotgun (WGS) entry which is preliminary data.</text>
</comment>
<dbReference type="InterPro" id="IPR017853">
    <property type="entry name" value="GH"/>
</dbReference>
<dbReference type="GO" id="GO:0016998">
    <property type="term" value="P:cell wall macromolecule catabolic process"/>
    <property type="evidence" value="ECO:0007669"/>
    <property type="project" value="InterPro"/>
</dbReference>
<dbReference type="PROSITE" id="PS51904">
    <property type="entry name" value="GLYCOSYL_HYDROL_F25_2"/>
    <property type="match status" value="1"/>
</dbReference>